<evidence type="ECO:0000313" key="9">
    <source>
        <dbReference type="Proteomes" id="UP001140076"/>
    </source>
</evidence>
<evidence type="ECO:0000256" key="2">
    <source>
        <dbReference type="ARBA" id="ARBA00022723"/>
    </source>
</evidence>
<name>A0A9X3SG61_9ACTN</name>
<dbReference type="GO" id="GO:0051213">
    <property type="term" value="F:dioxygenase activity"/>
    <property type="evidence" value="ECO:0007669"/>
    <property type="project" value="UniProtKB-KW"/>
</dbReference>
<sequence length="336" mass="35556">MSEHTGAPAPAGAPLTPHPADPGLAARLARAARDLAAAGRSPEDVAAGPPHPLAGDLAAALPRPDRERGYRVVTGLLDAFGALGPTPPHWSGPQGEEANALDLGLALVAAALGDLYGWANQQGGRLVHNILPIPGQEKAQVGASSTTTLTRHTEDAFHPMRPHLLLLAALRNPDGVGSLVSSVRRVGLSDAQRAQLAQPRVVITPDDSYRPPEGAGSWTALAAPGIATVWAAPDGPCLRFDPAYSRLPDDPEFTDAYTALEKGLEINEEEVPLQAGDIILIDNDVAVHGRKPFRPRYDGTDRWLKRAIVRLDRPRPEAEARESGFGQRATGPRAPR</sequence>
<dbReference type="AlphaFoldDB" id="A0A9X3SG61"/>
<comment type="caution">
    <text evidence="8">The sequence shown here is derived from an EMBL/GenBank/DDBJ whole genome shotgun (WGS) entry which is preliminary data.</text>
</comment>
<accession>A0A9X3SG61</accession>
<evidence type="ECO:0000256" key="3">
    <source>
        <dbReference type="ARBA" id="ARBA00023002"/>
    </source>
</evidence>
<dbReference type="RefSeq" id="WP_270072926.1">
    <property type="nucleotide sequence ID" value="NZ_JAJAQC010000025.1"/>
</dbReference>
<feature type="binding site" evidence="5">
    <location>
        <position position="288"/>
    </location>
    <ligand>
        <name>Fe cation</name>
        <dbReference type="ChEBI" id="CHEBI:24875"/>
    </ligand>
</feature>
<evidence type="ECO:0000256" key="4">
    <source>
        <dbReference type="ARBA" id="ARBA00023004"/>
    </source>
</evidence>
<evidence type="ECO:0000256" key="6">
    <source>
        <dbReference type="SAM" id="MobiDB-lite"/>
    </source>
</evidence>
<evidence type="ECO:0000256" key="1">
    <source>
        <dbReference type="ARBA" id="ARBA00008425"/>
    </source>
</evidence>
<dbReference type="Pfam" id="PF02668">
    <property type="entry name" value="TauD"/>
    <property type="match status" value="1"/>
</dbReference>
<protein>
    <submittedName>
        <fullName evidence="8">TauD/TfdA family dioxygenase</fullName>
    </submittedName>
</protein>
<evidence type="ECO:0000313" key="8">
    <source>
        <dbReference type="EMBL" id="MDA0565650.1"/>
    </source>
</evidence>
<dbReference type="InterPro" id="IPR003819">
    <property type="entry name" value="TauD/TfdA-like"/>
</dbReference>
<keyword evidence="4 5" id="KW-0408">Iron</keyword>
<keyword evidence="3" id="KW-0560">Oxidoreductase</keyword>
<evidence type="ECO:0000256" key="5">
    <source>
        <dbReference type="PIRSR" id="PIRSR019543-2"/>
    </source>
</evidence>
<dbReference type="InterPro" id="IPR042098">
    <property type="entry name" value="TauD-like_sf"/>
</dbReference>
<dbReference type="InterPro" id="IPR014503">
    <property type="entry name" value="Clavaminate_syn-like"/>
</dbReference>
<organism evidence="8 9">
    <name type="scientific">Streptomonospora mangrovi</name>
    <dbReference type="NCBI Taxonomy" id="2883123"/>
    <lineage>
        <taxon>Bacteria</taxon>
        <taxon>Bacillati</taxon>
        <taxon>Actinomycetota</taxon>
        <taxon>Actinomycetes</taxon>
        <taxon>Streptosporangiales</taxon>
        <taxon>Nocardiopsidaceae</taxon>
        <taxon>Streptomonospora</taxon>
    </lineage>
</organism>
<keyword evidence="2 5" id="KW-0479">Metal-binding</keyword>
<keyword evidence="9" id="KW-1185">Reference proteome</keyword>
<feature type="binding site" evidence="5">
    <location>
        <position position="154"/>
    </location>
    <ligand>
        <name>Fe cation</name>
        <dbReference type="ChEBI" id="CHEBI:24875"/>
    </ligand>
</feature>
<feature type="binding site" evidence="5">
    <location>
        <position position="152"/>
    </location>
    <ligand>
        <name>Fe cation</name>
        <dbReference type="ChEBI" id="CHEBI:24875"/>
    </ligand>
</feature>
<dbReference type="SUPFAM" id="SSF51197">
    <property type="entry name" value="Clavaminate synthase-like"/>
    <property type="match status" value="1"/>
</dbReference>
<dbReference type="PIRSF" id="PIRSF019543">
    <property type="entry name" value="Clavaminate_syn"/>
    <property type="match status" value="1"/>
</dbReference>
<dbReference type="EMBL" id="JAJAQC010000025">
    <property type="protein sequence ID" value="MDA0565650.1"/>
    <property type="molecule type" value="Genomic_DNA"/>
</dbReference>
<feature type="domain" description="TauD/TfdA-like" evidence="7">
    <location>
        <begin position="108"/>
        <end position="307"/>
    </location>
</feature>
<dbReference type="Gene3D" id="3.60.130.10">
    <property type="entry name" value="Clavaminate synthase-like"/>
    <property type="match status" value="1"/>
</dbReference>
<reference evidence="8" key="1">
    <citation type="submission" date="2021-10" db="EMBL/GenBank/DDBJ databases">
        <title>Streptomonospora sp. nov., isolated from mangrove soil.</title>
        <authorList>
            <person name="Chen X."/>
            <person name="Ge X."/>
            <person name="Liu W."/>
        </authorList>
    </citation>
    <scope>NUCLEOTIDE SEQUENCE</scope>
    <source>
        <strain evidence="8">S1-112</strain>
    </source>
</reference>
<dbReference type="GO" id="GO:0005506">
    <property type="term" value="F:iron ion binding"/>
    <property type="evidence" value="ECO:0007669"/>
    <property type="project" value="InterPro"/>
</dbReference>
<dbReference type="Proteomes" id="UP001140076">
    <property type="component" value="Unassembled WGS sequence"/>
</dbReference>
<feature type="compositionally biased region" description="Low complexity" evidence="6">
    <location>
        <begin position="1"/>
        <end position="15"/>
    </location>
</feature>
<keyword evidence="8" id="KW-0223">Dioxygenase</keyword>
<gene>
    <name evidence="8" type="ORF">LG943_15185</name>
</gene>
<feature type="region of interest" description="Disordered" evidence="6">
    <location>
        <begin position="315"/>
        <end position="336"/>
    </location>
</feature>
<comment type="similarity">
    <text evidence="1">Belongs to the clavaminate synthase family.</text>
</comment>
<evidence type="ECO:0000259" key="7">
    <source>
        <dbReference type="Pfam" id="PF02668"/>
    </source>
</evidence>
<proteinExistence type="inferred from homology"/>
<feature type="region of interest" description="Disordered" evidence="6">
    <location>
        <begin position="1"/>
        <end position="25"/>
    </location>
</feature>